<feature type="domain" description="Yippee" evidence="2">
    <location>
        <begin position="15"/>
        <end position="123"/>
    </location>
</feature>
<comment type="caution">
    <text evidence="3">The sequence shown here is derived from an EMBL/GenBank/DDBJ whole genome shotgun (WGS) entry which is preliminary data.</text>
</comment>
<keyword evidence="1" id="KW-1133">Transmembrane helix</keyword>
<dbReference type="Proteomes" id="UP000824120">
    <property type="component" value="Chromosome 6"/>
</dbReference>
<keyword evidence="1" id="KW-0812">Transmembrane</keyword>
<protein>
    <recommendedName>
        <fullName evidence="2">Yippee domain-containing protein</fullName>
    </recommendedName>
</protein>
<dbReference type="PROSITE" id="PS51792">
    <property type="entry name" value="YIPPEE"/>
    <property type="match status" value="1"/>
</dbReference>
<keyword evidence="4" id="KW-1185">Reference proteome</keyword>
<dbReference type="InterPro" id="IPR039058">
    <property type="entry name" value="Yippee_fam"/>
</dbReference>
<gene>
    <name evidence="3" type="ORF">H5410_034331</name>
</gene>
<evidence type="ECO:0000256" key="1">
    <source>
        <dbReference type="SAM" id="Phobius"/>
    </source>
</evidence>
<evidence type="ECO:0000259" key="2">
    <source>
        <dbReference type="PROSITE" id="PS51792"/>
    </source>
</evidence>
<reference evidence="3 4" key="1">
    <citation type="submission" date="2020-09" db="EMBL/GenBank/DDBJ databases">
        <title>De no assembly of potato wild relative species, Solanum commersonii.</title>
        <authorList>
            <person name="Cho K."/>
        </authorList>
    </citation>
    <scope>NUCLEOTIDE SEQUENCE [LARGE SCALE GENOMIC DNA]</scope>
    <source>
        <strain evidence="3">LZ3.2</strain>
        <tissue evidence="3">Leaf</tissue>
    </source>
</reference>
<dbReference type="AlphaFoldDB" id="A0A9J5YR38"/>
<evidence type="ECO:0000313" key="3">
    <source>
        <dbReference type="EMBL" id="KAG5602961.1"/>
    </source>
</evidence>
<organism evidence="3 4">
    <name type="scientific">Solanum commersonii</name>
    <name type="common">Commerson's wild potato</name>
    <name type="synonym">Commerson's nightshade</name>
    <dbReference type="NCBI Taxonomy" id="4109"/>
    <lineage>
        <taxon>Eukaryota</taxon>
        <taxon>Viridiplantae</taxon>
        <taxon>Streptophyta</taxon>
        <taxon>Embryophyta</taxon>
        <taxon>Tracheophyta</taxon>
        <taxon>Spermatophyta</taxon>
        <taxon>Magnoliopsida</taxon>
        <taxon>eudicotyledons</taxon>
        <taxon>Gunneridae</taxon>
        <taxon>Pentapetalae</taxon>
        <taxon>asterids</taxon>
        <taxon>lamiids</taxon>
        <taxon>Solanales</taxon>
        <taxon>Solanaceae</taxon>
        <taxon>Solanoideae</taxon>
        <taxon>Solaneae</taxon>
        <taxon>Solanum</taxon>
    </lineage>
</organism>
<dbReference type="EMBL" id="JACXVP010000006">
    <property type="protein sequence ID" value="KAG5602961.1"/>
    <property type="molecule type" value="Genomic_DNA"/>
</dbReference>
<dbReference type="OrthoDB" id="1301950at2759"/>
<name>A0A9J5YR38_SOLCO</name>
<accession>A0A9J5YR38</accession>
<sequence length="190" mass="21733">MVVISYINDHFRAEDLIYCNSCNTQVGFVDDHFDIVQIFLINLSAFVFSLIFEYSEFFFHLFNARFPNNVNYLRHVNGNTVADVYCVQCGMLLGLKLIAVPRPSQEIREGRFLMNLEKLVYWGDYPMIYQEQDGTVANIDQVLYELSGGVVVHQLVPSEQNGHANVEHAPMDQDGGDAEQLANAMRNLRM</sequence>
<keyword evidence="1" id="KW-0472">Membrane</keyword>
<proteinExistence type="predicted"/>
<dbReference type="PANTHER" id="PTHR13848">
    <property type="entry name" value="PROTEIN YIPPEE-LIKE CG15309-RELATED"/>
    <property type="match status" value="1"/>
</dbReference>
<feature type="transmembrane region" description="Helical" evidence="1">
    <location>
        <begin position="35"/>
        <end position="55"/>
    </location>
</feature>
<dbReference type="InterPro" id="IPR034751">
    <property type="entry name" value="Yippee"/>
</dbReference>
<evidence type="ECO:0000313" key="4">
    <source>
        <dbReference type="Proteomes" id="UP000824120"/>
    </source>
</evidence>